<sequence length="84" mass="9259">MTGTAHNIPLRSTRDRIIDSLKTHQPESGQTFPLIGQSYPLQDLTVRETKIAYGKTALYVRAVKAQTGVAVEMKQSVSITREAS</sequence>
<evidence type="ECO:0000313" key="2">
    <source>
        <dbReference type="EMBL" id="VFK00279.1"/>
    </source>
</evidence>
<accession>A0A450V4I5</accession>
<dbReference type="EMBL" id="CAADFF010000179">
    <property type="protein sequence ID" value="VFK00279.1"/>
    <property type="molecule type" value="Genomic_DNA"/>
</dbReference>
<name>A0A450V4I5_9GAMM</name>
<proteinExistence type="predicted"/>
<dbReference type="AlphaFoldDB" id="A0A450V4I5"/>
<organism evidence="1">
    <name type="scientific">Candidatus Kentrum sp. LFY</name>
    <dbReference type="NCBI Taxonomy" id="2126342"/>
    <lineage>
        <taxon>Bacteria</taxon>
        <taxon>Pseudomonadati</taxon>
        <taxon>Pseudomonadota</taxon>
        <taxon>Gammaproteobacteria</taxon>
        <taxon>Candidatus Kentrum</taxon>
    </lineage>
</organism>
<evidence type="ECO:0000313" key="1">
    <source>
        <dbReference type="EMBL" id="VFJ99675.1"/>
    </source>
</evidence>
<reference evidence="1" key="1">
    <citation type="submission" date="2019-02" db="EMBL/GenBank/DDBJ databases">
        <authorList>
            <person name="Gruber-Vodicka R. H."/>
            <person name="Seah K. B. B."/>
        </authorList>
    </citation>
    <scope>NUCLEOTIDE SEQUENCE</scope>
    <source>
        <strain evidence="1">BECK_M6</strain>
        <strain evidence="2">BECK_M7</strain>
    </source>
</reference>
<dbReference type="EMBL" id="CAADFH010000103">
    <property type="protein sequence ID" value="VFJ99675.1"/>
    <property type="molecule type" value="Genomic_DNA"/>
</dbReference>
<protein>
    <submittedName>
        <fullName evidence="1">Uncharacterized protein</fullName>
    </submittedName>
</protein>
<gene>
    <name evidence="1" type="ORF">BECKLFY1418A_GA0070994_110312</name>
    <name evidence="2" type="ORF">BECKLFY1418B_GA0070995_11792</name>
</gene>